<accession>A0AA97APZ9</accession>
<sequence length="69" mass="7723">MENGAGEIEHRLSSPYTSRRTSATISVYEYGENPAIVARRLGHDPRTLFRNYLDDGEGYITPPPDLLAD</sequence>
<evidence type="ECO:0000256" key="1">
    <source>
        <dbReference type="SAM" id="MobiDB-lite"/>
    </source>
</evidence>
<reference evidence="2" key="2">
    <citation type="submission" date="2023-07" db="EMBL/GenBank/DDBJ databases">
        <authorList>
            <person name="Bai X.-H."/>
            <person name="Wang H.-H."/>
            <person name="Wang J."/>
            <person name="Ma M.-Y."/>
            <person name="Hu H.-H."/>
            <person name="Song Z.-L."/>
            <person name="Ma H.-G."/>
            <person name="Fan Y."/>
            <person name="Du C.-Y."/>
            <person name="Xu J.-C."/>
        </authorList>
    </citation>
    <scope>NUCLEOTIDE SEQUENCE</scope>
    <source>
        <strain evidence="2">CZ1</strain>
    </source>
</reference>
<dbReference type="EMBL" id="CP130144">
    <property type="protein sequence ID" value="WNZ45249.1"/>
    <property type="molecule type" value="Genomic_DNA"/>
</dbReference>
<feature type="region of interest" description="Disordered" evidence="1">
    <location>
        <begin position="1"/>
        <end position="20"/>
    </location>
</feature>
<reference evidence="2" key="1">
    <citation type="journal article" date="2023" name="Plants (Basel)">
        <title>Genomic Analysis of Leptolyngbya boryana CZ1 Reveals Efficient Carbon Fixation Modules.</title>
        <authorList>
            <person name="Bai X."/>
            <person name="Wang H."/>
            <person name="Cheng W."/>
            <person name="Wang J."/>
            <person name="Ma M."/>
            <person name="Hu H."/>
            <person name="Song Z."/>
            <person name="Ma H."/>
            <person name="Fan Y."/>
            <person name="Du C."/>
            <person name="Xu J."/>
        </authorList>
    </citation>
    <scope>NUCLEOTIDE SEQUENCE</scope>
    <source>
        <strain evidence="2">CZ1</strain>
    </source>
</reference>
<organism evidence="2">
    <name type="scientific">Leptolyngbya boryana CZ1</name>
    <dbReference type="NCBI Taxonomy" id="3060204"/>
    <lineage>
        <taxon>Bacteria</taxon>
        <taxon>Bacillati</taxon>
        <taxon>Cyanobacteriota</taxon>
        <taxon>Cyanophyceae</taxon>
        <taxon>Leptolyngbyales</taxon>
        <taxon>Leptolyngbyaceae</taxon>
        <taxon>Leptolyngbya group</taxon>
        <taxon>Leptolyngbya</taxon>
    </lineage>
</organism>
<dbReference type="RefSeq" id="WP_316426973.1">
    <property type="nucleotide sequence ID" value="NZ_CP130144.1"/>
</dbReference>
<gene>
    <name evidence="2" type="ORF">Q2T42_26020</name>
</gene>
<name>A0AA97APZ9_LEPBY</name>
<proteinExistence type="predicted"/>
<protein>
    <submittedName>
        <fullName evidence="2">Uncharacterized protein</fullName>
    </submittedName>
</protein>
<dbReference type="AlphaFoldDB" id="A0AA97APZ9"/>
<evidence type="ECO:0000313" key="2">
    <source>
        <dbReference type="EMBL" id="WNZ45249.1"/>
    </source>
</evidence>